<evidence type="ECO:0000313" key="2">
    <source>
        <dbReference type="Proteomes" id="UP001634394"/>
    </source>
</evidence>
<protein>
    <submittedName>
        <fullName evidence="1">Uncharacterized protein</fullName>
    </submittedName>
</protein>
<accession>A0ABD3WZH1</accession>
<sequence>MFRRYDVDLLDFLDKDIFQRTLRVEGRLSREDAIKRLTHAGVNPSDIVGMYKEGENSPWSVVLKTRDHAEKVNADGIKLLLT</sequence>
<organism evidence="1 2">
    <name type="scientific">Sinanodonta woodiana</name>
    <name type="common">Chinese pond mussel</name>
    <name type="synonym">Anodonta woodiana</name>
    <dbReference type="NCBI Taxonomy" id="1069815"/>
    <lineage>
        <taxon>Eukaryota</taxon>
        <taxon>Metazoa</taxon>
        <taxon>Spiralia</taxon>
        <taxon>Lophotrochozoa</taxon>
        <taxon>Mollusca</taxon>
        <taxon>Bivalvia</taxon>
        <taxon>Autobranchia</taxon>
        <taxon>Heteroconchia</taxon>
        <taxon>Palaeoheterodonta</taxon>
        <taxon>Unionida</taxon>
        <taxon>Unionoidea</taxon>
        <taxon>Unionidae</taxon>
        <taxon>Unioninae</taxon>
        <taxon>Sinanodonta</taxon>
    </lineage>
</organism>
<dbReference type="EMBL" id="JBJQND010000005">
    <property type="protein sequence ID" value="KAL3877993.1"/>
    <property type="molecule type" value="Genomic_DNA"/>
</dbReference>
<reference evidence="1 2" key="1">
    <citation type="submission" date="2024-11" db="EMBL/GenBank/DDBJ databases">
        <title>Chromosome-level genome assembly of the freshwater bivalve Anodonta woodiana.</title>
        <authorList>
            <person name="Chen X."/>
        </authorList>
    </citation>
    <scope>NUCLEOTIDE SEQUENCE [LARGE SCALE GENOMIC DNA]</scope>
    <source>
        <strain evidence="1">MN2024</strain>
        <tissue evidence="1">Gills</tissue>
    </source>
</reference>
<keyword evidence="2" id="KW-1185">Reference proteome</keyword>
<proteinExistence type="predicted"/>
<evidence type="ECO:0000313" key="1">
    <source>
        <dbReference type="EMBL" id="KAL3877993.1"/>
    </source>
</evidence>
<dbReference type="AlphaFoldDB" id="A0ABD3WZH1"/>
<comment type="caution">
    <text evidence="1">The sequence shown here is derived from an EMBL/GenBank/DDBJ whole genome shotgun (WGS) entry which is preliminary data.</text>
</comment>
<gene>
    <name evidence="1" type="ORF">ACJMK2_035634</name>
</gene>
<dbReference type="Proteomes" id="UP001634394">
    <property type="component" value="Unassembled WGS sequence"/>
</dbReference>
<name>A0ABD3WZH1_SINWO</name>